<dbReference type="RefSeq" id="WP_077996963.1">
    <property type="nucleotide sequence ID" value="NZ_CP019794.1"/>
</dbReference>
<dbReference type="GeneID" id="64217888"/>
<evidence type="ECO:0000256" key="5">
    <source>
        <dbReference type="ARBA" id="ARBA00022683"/>
    </source>
</evidence>
<keyword evidence="3 7" id="KW-0762">Sugar transport</keyword>
<dbReference type="Pfam" id="PF00358">
    <property type="entry name" value="PTS_EIIA_1"/>
    <property type="match status" value="1"/>
</dbReference>
<dbReference type="InterPro" id="IPR001127">
    <property type="entry name" value="PTS_EIIA_1_perm"/>
</dbReference>
<dbReference type="Gene3D" id="2.70.70.10">
    <property type="entry name" value="Glucose Permease (Domain IIA)"/>
    <property type="match status" value="1"/>
</dbReference>
<organism evidence="7 8">
    <name type="scientific">Paenibacillus larvae subsp. pulvifaciens</name>
    <dbReference type="NCBI Taxonomy" id="1477"/>
    <lineage>
        <taxon>Bacteria</taxon>
        <taxon>Bacillati</taxon>
        <taxon>Bacillota</taxon>
        <taxon>Bacilli</taxon>
        <taxon>Bacillales</taxon>
        <taxon>Paenibacillaceae</taxon>
        <taxon>Paenibacillus</taxon>
    </lineage>
</organism>
<gene>
    <name evidence="7" type="ORF">B7C51_17185</name>
</gene>
<dbReference type="AlphaFoldDB" id="A0A1V0UVF5"/>
<keyword evidence="2" id="KW-0813">Transport</keyword>
<keyword evidence="5" id="KW-0598">Phosphotransferase system</keyword>
<dbReference type="InterPro" id="IPR050890">
    <property type="entry name" value="PTS_EIIA_component"/>
</dbReference>
<name>A0A1V0UVF5_9BACL</name>
<evidence type="ECO:0000256" key="4">
    <source>
        <dbReference type="ARBA" id="ARBA00022679"/>
    </source>
</evidence>
<dbReference type="GO" id="GO:0005737">
    <property type="term" value="C:cytoplasm"/>
    <property type="evidence" value="ECO:0007669"/>
    <property type="project" value="UniProtKB-SubCell"/>
</dbReference>
<dbReference type="NCBIfam" id="TIGR00830">
    <property type="entry name" value="PTBA"/>
    <property type="match status" value="1"/>
</dbReference>
<dbReference type="PANTHER" id="PTHR45008">
    <property type="entry name" value="PTS SYSTEM GLUCOSE-SPECIFIC EIIA COMPONENT"/>
    <property type="match status" value="1"/>
</dbReference>
<reference evidence="7 8" key="1">
    <citation type="submission" date="2017-03" db="EMBL/GenBank/DDBJ databases">
        <title>Paenibacillus larvae genome sequencing.</title>
        <authorList>
            <person name="Dingman D.W."/>
        </authorList>
    </citation>
    <scope>NUCLEOTIDE SEQUENCE [LARGE SCALE GENOMIC DNA]</scope>
    <source>
        <strain evidence="7 8">SAG 10367</strain>
    </source>
</reference>
<keyword evidence="4" id="KW-0808">Transferase</keyword>
<evidence type="ECO:0000256" key="3">
    <source>
        <dbReference type="ARBA" id="ARBA00022597"/>
    </source>
</evidence>
<dbReference type="EMBL" id="CP020557">
    <property type="protein sequence ID" value="ARF69174.1"/>
    <property type="molecule type" value="Genomic_DNA"/>
</dbReference>
<dbReference type="PANTHER" id="PTHR45008:SF1">
    <property type="entry name" value="PTS SYSTEM GLUCOSE-SPECIFIC EIIA COMPONENT"/>
    <property type="match status" value="1"/>
</dbReference>
<evidence type="ECO:0000256" key="6">
    <source>
        <dbReference type="ARBA" id="ARBA00022777"/>
    </source>
</evidence>
<dbReference type="FunFam" id="2.70.70.10:FF:000001">
    <property type="entry name" value="PTS system glucose-specific IIA component"/>
    <property type="match status" value="1"/>
</dbReference>
<dbReference type="GO" id="GO:0016301">
    <property type="term" value="F:kinase activity"/>
    <property type="evidence" value="ECO:0007669"/>
    <property type="project" value="UniProtKB-KW"/>
</dbReference>
<dbReference type="PROSITE" id="PS51093">
    <property type="entry name" value="PTS_EIIA_TYPE_1"/>
    <property type="match status" value="1"/>
</dbReference>
<comment type="subcellular location">
    <subcellularLocation>
        <location evidence="1">Cytoplasm</location>
    </subcellularLocation>
</comment>
<evidence type="ECO:0000313" key="8">
    <source>
        <dbReference type="Proteomes" id="UP000192727"/>
    </source>
</evidence>
<sequence>MFGFGKKKKTVEVAAPLTGNAVSLDQVPDPAFAQKIIGDGIAIEPSEGVLVSPVDGKVIHIIDKSYHSLVIGHESGLELLMHIGVNTVQLQGNGFKPLVKNGDVVKKGQPVIEFDMVSIKEAGYPVITPVVIANGDAVKESTFFTGSVTAGSSTIMEVVLK</sequence>
<evidence type="ECO:0000256" key="1">
    <source>
        <dbReference type="ARBA" id="ARBA00004496"/>
    </source>
</evidence>
<evidence type="ECO:0000256" key="2">
    <source>
        <dbReference type="ARBA" id="ARBA00022448"/>
    </source>
</evidence>
<accession>A0A1V0UVF5</accession>
<dbReference type="GO" id="GO:0009401">
    <property type="term" value="P:phosphoenolpyruvate-dependent sugar phosphotransferase system"/>
    <property type="evidence" value="ECO:0007669"/>
    <property type="project" value="UniProtKB-KW"/>
</dbReference>
<dbReference type="SUPFAM" id="SSF51261">
    <property type="entry name" value="Duplicated hybrid motif"/>
    <property type="match status" value="1"/>
</dbReference>
<evidence type="ECO:0000313" key="7">
    <source>
        <dbReference type="EMBL" id="ARF69174.1"/>
    </source>
</evidence>
<dbReference type="InterPro" id="IPR011055">
    <property type="entry name" value="Dup_hybrid_motif"/>
</dbReference>
<protein>
    <submittedName>
        <fullName evidence="7">PTS glucose transporter subunit IIA</fullName>
    </submittedName>
</protein>
<dbReference type="PROSITE" id="PS00371">
    <property type="entry name" value="PTS_EIIA_TYPE_1_HIS"/>
    <property type="match status" value="1"/>
</dbReference>
<dbReference type="Proteomes" id="UP000192727">
    <property type="component" value="Chromosome"/>
</dbReference>
<keyword evidence="6" id="KW-0418">Kinase</keyword>
<proteinExistence type="predicted"/>